<comment type="caution">
    <text evidence="2">The sequence shown here is derived from an EMBL/GenBank/DDBJ whole genome shotgun (WGS) entry which is preliminary data.</text>
</comment>
<dbReference type="AlphaFoldDB" id="A0A5B7H5R4"/>
<evidence type="ECO:0000313" key="3">
    <source>
        <dbReference type="Proteomes" id="UP000324222"/>
    </source>
</evidence>
<dbReference type="PANTHER" id="PTHR10773">
    <property type="entry name" value="DNA-DIRECTED RNA POLYMERASES I, II, AND III SUBUNIT RPABC2"/>
    <property type="match status" value="1"/>
</dbReference>
<protein>
    <recommendedName>
        <fullName evidence="1">DUF7869 domain-containing protein</fullName>
    </recommendedName>
</protein>
<accession>A0A5B7H5R4</accession>
<dbReference type="InterPro" id="IPR057191">
    <property type="entry name" value="DUF7869"/>
</dbReference>
<keyword evidence="3" id="KW-1185">Reference proteome</keyword>
<reference evidence="2 3" key="1">
    <citation type="submission" date="2019-05" db="EMBL/GenBank/DDBJ databases">
        <title>Another draft genome of Portunus trituberculatus and its Hox gene families provides insights of decapod evolution.</title>
        <authorList>
            <person name="Jeong J.-H."/>
            <person name="Song I."/>
            <person name="Kim S."/>
            <person name="Choi T."/>
            <person name="Kim D."/>
            <person name="Ryu S."/>
            <person name="Kim W."/>
        </authorList>
    </citation>
    <scope>NUCLEOTIDE SEQUENCE [LARGE SCALE GENOMIC DNA]</scope>
    <source>
        <tissue evidence="2">Muscle</tissue>
    </source>
</reference>
<feature type="domain" description="DUF7869" evidence="1">
    <location>
        <begin position="179"/>
        <end position="297"/>
    </location>
</feature>
<evidence type="ECO:0000259" key="1">
    <source>
        <dbReference type="Pfam" id="PF25273"/>
    </source>
</evidence>
<dbReference type="Proteomes" id="UP000324222">
    <property type="component" value="Unassembled WGS sequence"/>
</dbReference>
<proteinExistence type="predicted"/>
<gene>
    <name evidence="2" type="ORF">E2C01_062170</name>
</gene>
<dbReference type="PANTHER" id="PTHR10773:SF19">
    <property type="match status" value="1"/>
</dbReference>
<dbReference type="Pfam" id="PF25273">
    <property type="entry name" value="DUF7869"/>
    <property type="match status" value="1"/>
</dbReference>
<sequence length="311" mass="36568">MGPRESNFGTVAGLHETVTWRVHKTVTWKGRRGGGERDMRRRHMPVNKVTDQTREWVKKHICLLPTMSSHYTRAKAPVRKYLESHLTIRSIYDVYLEWMTVNYQGEEQVSFHFYNDMFTKNFNISFEPPKMDTCTTCDTLDNKIACSTYSLPQYRSGTAYYKRKLWTYNFCVHDLKKKISTMYVWYETQAKRGSIEVASCIKKWVDEEKGKFDKLVVVSDNCAGRNKNINLVLYYLRELNVSRLVSIDHFYLISGQSYMDCDQAFGVIEKKIRRTGNVYTPDYCNLNHTSVANNYPVVRMKQEDFLDFSVL</sequence>
<dbReference type="EMBL" id="VSRR010027060">
    <property type="protein sequence ID" value="MPC67981.1"/>
    <property type="molecule type" value="Genomic_DNA"/>
</dbReference>
<evidence type="ECO:0000313" key="2">
    <source>
        <dbReference type="EMBL" id="MPC67981.1"/>
    </source>
</evidence>
<organism evidence="2 3">
    <name type="scientific">Portunus trituberculatus</name>
    <name type="common">Swimming crab</name>
    <name type="synonym">Neptunus trituberculatus</name>
    <dbReference type="NCBI Taxonomy" id="210409"/>
    <lineage>
        <taxon>Eukaryota</taxon>
        <taxon>Metazoa</taxon>
        <taxon>Ecdysozoa</taxon>
        <taxon>Arthropoda</taxon>
        <taxon>Crustacea</taxon>
        <taxon>Multicrustacea</taxon>
        <taxon>Malacostraca</taxon>
        <taxon>Eumalacostraca</taxon>
        <taxon>Eucarida</taxon>
        <taxon>Decapoda</taxon>
        <taxon>Pleocyemata</taxon>
        <taxon>Brachyura</taxon>
        <taxon>Eubrachyura</taxon>
        <taxon>Portunoidea</taxon>
        <taxon>Portunidae</taxon>
        <taxon>Portuninae</taxon>
        <taxon>Portunus</taxon>
    </lineage>
</organism>
<name>A0A5B7H5R4_PORTR</name>